<dbReference type="AlphaFoldDB" id="A0A8J5GTP0"/>
<dbReference type="InterPro" id="IPR043502">
    <property type="entry name" value="DNA/RNA_pol_sf"/>
</dbReference>
<dbReference type="InterPro" id="IPR036397">
    <property type="entry name" value="RNaseH_sf"/>
</dbReference>
<dbReference type="InterPro" id="IPR012337">
    <property type="entry name" value="RNaseH-like_sf"/>
</dbReference>
<name>A0A8J5GTP0_ZINOF</name>
<keyword evidence="4" id="KW-1185">Reference proteome</keyword>
<dbReference type="PANTHER" id="PTHR11439">
    <property type="entry name" value="GAG-POL-RELATED RETROTRANSPOSON"/>
    <property type="match status" value="1"/>
</dbReference>
<feature type="compositionally biased region" description="Low complexity" evidence="1">
    <location>
        <begin position="96"/>
        <end position="112"/>
    </location>
</feature>
<evidence type="ECO:0000259" key="2">
    <source>
        <dbReference type="Pfam" id="PF07727"/>
    </source>
</evidence>
<dbReference type="SUPFAM" id="SSF56672">
    <property type="entry name" value="DNA/RNA polymerases"/>
    <property type="match status" value="1"/>
</dbReference>
<accession>A0A8J5GTP0</accession>
<feature type="region of interest" description="Disordered" evidence="1">
    <location>
        <begin position="96"/>
        <end position="119"/>
    </location>
</feature>
<reference evidence="3 4" key="1">
    <citation type="submission" date="2020-08" db="EMBL/GenBank/DDBJ databases">
        <title>Plant Genome Project.</title>
        <authorList>
            <person name="Zhang R.-G."/>
        </authorList>
    </citation>
    <scope>NUCLEOTIDE SEQUENCE [LARGE SCALE GENOMIC DNA]</scope>
    <source>
        <tissue evidence="3">Rhizome</tissue>
    </source>
</reference>
<comment type="caution">
    <text evidence="3">The sequence shown here is derived from an EMBL/GenBank/DDBJ whole genome shotgun (WGS) entry which is preliminary data.</text>
</comment>
<dbReference type="Pfam" id="PF07727">
    <property type="entry name" value="RVT_2"/>
    <property type="match status" value="1"/>
</dbReference>
<dbReference type="Gene3D" id="3.30.420.10">
    <property type="entry name" value="Ribonuclease H-like superfamily/Ribonuclease H"/>
    <property type="match status" value="1"/>
</dbReference>
<proteinExistence type="predicted"/>
<dbReference type="Proteomes" id="UP000734854">
    <property type="component" value="Unassembled WGS sequence"/>
</dbReference>
<evidence type="ECO:0000256" key="1">
    <source>
        <dbReference type="SAM" id="MobiDB-lite"/>
    </source>
</evidence>
<dbReference type="CDD" id="cd09272">
    <property type="entry name" value="RNase_HI_RT_Ty1"/>
    <property type="match status" value="1"/>
</dbReference>
<protein>
    <recommendedName>
        <fullName evidence="2">Reverse transcriptase Ty1/copia-type domain-containing protein</fullName>
    </recommendedName>
</protein>
<organism evidence="3 4">
    <name type="scientific">Zingiber officinale</name>
    <name type="common">Ginger</name>
    <name type="synonym">Amomum zingiber</name>
    <dbReference type="NCBI Taxonomy" id="94328"/>
    <lineage>
        <taxon>Eukaryota</taxon>
        <taxon>Viridiplantae</taxon>
        <taxon>Streptophyta</taxon>
        <taxon>Embryophyta</taxon>
        <taxon>Tracheophyta</taxon>
        <taxon>Spermatophyta</taxon>
        <taxon>Magnoliopsida</taxon>
        <taxon>Liliopsida</taxon>
        <taxon>Zingiberales</taxon>
        <taxon>Zingiberaceae</taxon>
        <taxon>Zingiber</taxon>
    </lineage>
</organism>
<evidence type="ECO:0000313" key="3">
    <source>
        <dbReference type="EMBL" id="KAG6509641.1"/>
    </source>
</evidence>
<feature type="domain" description="Reverse transcriptase Ty1/copia-type" evidence="2">
    <location>
        <begin position="170"/>
        <end position="238"/>
    </location>
</feature>
<gene>
    <name evidence="3" type="ORF">ZIOFF_027641</name>
</gene>
<dbReference type="PANTHER" id="PTHR11439:SF515">
    <property type="entry name" value="GAG-POL POLYPROTEIN"/>
    <property type="match status" value="1"/>
</dbReference>
<dbReference type="SUPFAM" id="SSF53098">
    <property type="entry name" value="Ribonuclease H-like"/>
    <property type="match status" value="1"/>
</dbReference>
<dbReference type="EMBL" id="JACMSC010000008">
    <property type="protein sequence ID" value="KAG6509641.1"/>
    <property type="molecule type" value="Genomic_DNA"/>
</dbReference>
<evidence type="ECO:0000313" key="4">
    <source>
        <dbReference type="Proteomes" id="UP000734854"/>
    </source>
</evidence>
<dbReference type="GO" id="GO:0003676">
    <property type="term" value="F:nucleic acid binding"/>
    <property type="evidence" value="ECO:0007669"/>
    <property type="project" value="InterPro"/>
</dbReference>
<dbReference type="InterPro" id="IPR013103">
    <property type="entry name" value="RVT_2"/>
</dbReference>
<sequence length="404" mass="45261">MWVFILAAKNDAFQAFKKFKFLMENKTKYKIKTLRTDRGGEFLSTEFTQFCANNEENVPEFMVVDAFGTDEVIVAADIEVTAEDITTSAVAMVGVSSPSTPSSNTHTASSPSITNSPKSNEGLVHFRSIVDIYANTEEVVGIDEEEGEVMMVISEELTCYQEAATEACWSLEELAFKKCTQEHAVYTRGEGEASILVGVYVNDLIVTGSSIEKINKFKQQMMTEFEMSDLGYAKKILSQFKMAECNATKHPIEPKTQLHKDLEGTPVDTTEYRRIFGCLRYLLHTQSDLSYSVGMASRYMERPTIIHHKAVKQILRYLKGTIYFGLVYIKGPQEIGIFGYSDSDLVGDLDGRKSTSEMTFYFNESLVSWNSQKQKTTVLSSCEAEFTAAVTTTCHALWLRSLAS</sequence>